<accession>A0AAN7VQA8</accession>
<proteinExistence type="predicted"/>
<evidence type="ECO:0000256" key="1">
    <source>
        <dbReference type="ARBA" id="ARBA00004123"/>
    </source>
</evidence>
<dbReference type="Pfam" id="PF04082">
    <property type="entry name" value="Fungal_trans"/>
    <property type="match status" value="1"/>
</dbReference>
<organism evidence="7 8">
    <name type="scientific">Elasticomyces elasticus</name>
    <dbReference type="NCBI Taxonomy" id="574655"/>
    <lineage>
        <taxon>Eukaryota</taxon>
        <taxon>Fungi</taxon>
        <taxon>Dikarya</taxon>
        <taxon>Ascomycota</taxon>
        <taxon>Pezizomycotina</taxon>
        <taxon>Dothideomycetes</taxon>
        <taxon>Dothideomycetidae</taxon>
        <taxon>Mycosphaerellales</taxon>
        <taxon>Teratosphaeriaceae</taxon>
        <taxon>Elasticomyces</taxon>
    </lineage>
</organism>
<dbReference type="GO" id="GO:0006351">
    <property type="term" value="P:DNA-templated transcription"/>
    <property type="evidence" value="ECO:0007669"/>
    <property type="project" value="InterPro"/>
</dbReference>
<reference evidence="7" key="1">
    <citation type="submission" date="2023-08" db="EMBL/GenBank/DDBJ databases">
        <title>Black Yeasts Isolated from many extreme environments.</title>
        <authorList>
            <person name="Coleine C."/>
            <person name="Stajich J.E."/>
            <person name="Selbmann L."/>
        </authorList>
    </citation>
    <scope>NUCLEOTIDE SEQUENCE</scope>
    <source>
        <strain evidence="7">CCFEE 5810</strain>
    </source>
</reference>
<dbReference type="PANTHER" id="PTHR47338:SF27">
    <property type="entry name" value="ZN(II)2CYS6 TRANSCRIPTION FACTOR (EUROFUNG)"/>
    <property type="match status" value="1"/>
</dbReference>
<evidence type="ECO:0000259" key="6">
    <source>
        <dbReference type="SMART" id="SM00906"/>
    </source>
</evidence>
<evidence type="ECO:0000256" key="3">
    <source>
        <dbReference type="ARBA" id="ARBA00023015"/>
    </source>
</evidence>
<feature type="domain" description="Xylanolytic transcriptional activator regulatory" evidence="6">
    <location>
        <begin position="37"/>
        <end position="109"/>
    </location>
</feature>
<comment type="subcellular location">
    <subcellularLocation>
        <location evidence="1">Nucleus</location>
    </subcellularLocation>
</comment>
<dbReference type="GO" id="GO:0005634">
    <property type="term" value="C:nucleus"/>
    <property type="evidence" value="ECO:0007669"/>
    <property type="project" value="UniProtKB-SubCell"/>
</dbReference>
<gene>
    <name evidence="7" type="ORF">LTR97_008638</name>
</gene>
<keyword evidence="4" id="KW-0804">Transcription</keyword>
<dbReference type="Proteomes" id="UP001310594">
    <property type="component" value="Unassembled WGS sequence"/>
</dbReference>
<dbReference type="InterPro" id="IPR007219">
    <property type="entry name" value="XnlR_reg_dom"/>
</dbReference>
<dbReference type="EMBL" id="JAVRQU010000013">
    <property type="protein sequence ID" value="KAK5696218.1"/>
    <property type="molecule type" value="Genomic_DNA"/>
</dbReference>
<keyword evidence="2" id="KW-0479">Metal-binding</keyword>
<dbReference type="PANTHER" id="PTHR47338">
    <property type="entry name" value="ZN(II)2CYS6 TRANSCRIPTION FACTOR (EUROFUNG)-RELATED"/>
    <property type="match status" value="1"/>
</dbReference>
<protein>
    <recommendedName>
        <fullName evidence="6">Xylanolytic transcriptional activator regulatory domain-containing protein</fullName>
    </recommendedName>
</protein>
<evidence type="ECO:0000256" key="5">
    <source>
        <dbReference type="ARBA" id="ARBA00023242"/>
    </source>
</evidence>
<sequence>MARQYSRQSVDLPSIRSVQANLILALRELLTRTSHKAWIFTGIAIRQAQVLRLGREYYSRVSNRQMEVQRRTFWACLVMDRLVSYGCWRPQMIDLDCVAINLPCPENSFAFEQPFDGHKLGALPFPCDSAGLGMLPYFISVLNLWAQATYIQIKGGRRYINQQPSNSVSLLSDLETKLEDFHKSIPVSMQWSAQNLKVFRHTSQEGLFINFHFLLLNARCVMNQEYLPYPDGTAPNSSEISHERQEAITAACVYSSETTITIMNELWHADDISKRHLQSVFAAAALLSAVNTQLWLQYVRDPESETSQRAQTRVQEVATILESWKPQWPVADAWLRTLVSLCDLYEDAYGSNVNYDDGSQGGHHTTLLLDNGNDQERSVARLTEGNGLPEIKTRMVDRIRFTLLSSLEDLDARERALKASMRTAKHHVAVSEDYAGGFEYWNSEDLELGLPELYLDEWPGLFDTAIAPGSSIETDGTQV</sequence>
<dbReference type="CDD" id="cd12148">
    <property type="entry name" value="fungal_TF_MHR"/>
    <property type="match status" value="1"/>
</dbReference>
<dbReference type="SMART" id="SM00906">
    <property type="entry name" value="Fungal_trans"/>
    <property type="match status" value="1"/>
</dbReference>
<evidence type="ECO:0000256" key="4">
    <source>
        <dbReference type="ARBA" id="ARBA00023163"/>
    </source>
</evidence>
<dbReference type="GO" id="GO:0003677">
    <property type="term" value="F:DNA binding"/>
    <property type="evidence" value="ECO:0007669"/>
    <property type="project" value="InterPro"/>
</dbReference>
<evidence type="ECO:0000256" key="2">
    <source>
        <dbReference type="ARBA" id="ARBA00022723"/>
    </source>
</evidence>
<dbReference type="GO" id="GO:0000981">
    <property type="term" value="F:DNA-binding transcription factor activity, RNA polymerase II-specific"/>
    <property type="evidence" value="ECO:0007669"/>
    <property type="project" value="InterPro"/>
</dbReference>
<dbReference type="AlphaFoldDB" id="A0AAN7VQA8"/>
<dbReference type="InterPro" id="IPR050815">
    <property type="entry name" value="TF_fung"/>
</dbReference>
<comment type="caution">
    <text evidence="7">The sequence shown here is derived from an EMBL/GenBank/DDBJ whole genome shotgun (WGS) entry which is preliminary data.</text>
</comment>
<name>A0AAN7VQA8_9PEZI</name>
<evidence type="ECO:0000313" key="8">
    <source>
        <dbReference type="Proteomes" id="UP001310594"/>
    </source>
</evidence>
<keyword evidence="3" id="KW-0805">Transcription regulation</keyword>
<keyword evidence="5" id="KW-0539">Nucleus</keyword>
<evidence type="ECO:0000313" key="7">
    <source>
        <dbReference type="EMBL" id="KAK5696218.1"/>
    </source>
</evidence>
<dbReference type="GO" id="GO:0008270">
    <property type="term" value="F:zinc ion binding"/>
    <property type="evidence" value="ECO:0007669"/>
    <property type="project" value="InterPro"/>
</dbReference>